<organism evidence="1">
    <name type="scientific">Anopheles atroparvus</name>
    <name type="common">European mosquito</name>
    <dbReference type="NCBI Taxonomy" id="41427"/>
    <lineage>
        <taxon>Eukaryota</taxon>
        <taxon>Metazoa</taxon>
        <taxon>Ecdysozoa</taxon>
        <taxon>Arthropoda</taxon>
        <taxon>Hexapoda</taxon>
        <taxon>Insecta</taxon>
        <taxon>Pterygota</taxon>
        <taxon>Neoptera</taxon>
        <taxon>Endopterygota</taxon>
        <taxon>Diptera</taxon>
        <taxon>Nematocera</taxon>
        <taxon>Culicoidea</taxon>
        <taxon>Culicidae</taxon>
        <taxon>Anophelinae</taxon>
        <taxon>Anopheles</taxon>
    </lineage>
</organism>
<dbReference type="AlphaFoldDB" id="A0A182JL76"/>
<sequence length="154" mass="16780">MLELQPDLGEVHLTRPASAATTRSALEAIKKKFELSAAAAAAVRDASSEKFLHDKGRETTAWPVVSTSVATPDASEPAKPFVVPGGLIDSRGCAKPAKKRKSVAGYAMVQTIPYHLLLTRRRIMRGRVLKLNFLFSEIIPRSSQLSFNFSSNTK</sequence>
<dbReference type="EnsemblMetazoa" id="AATE020143-RA">
    <property type="protein sequence ID" value="AATE020143-PA.1"/>
    <property type="gene ID" value="AATE020143"/>
</dbReference>
<name>A0A182JL76_ANOAO</name>
<protein>
    <submittedName>
        <fullName evidence="1">Uncharacterized protein</fullName>
    </submittedName>
</protein>
<accession>A0A182JL76</accession>
<evidence type="ECO:0000313" key="1">
    <source>
        <dbReference type="EnsemblMetazoa" id="AATE020143-PA.1"/>
    </source>
</evidence>
<reference evidence="1" key="1">
    <citation type="submission" date="2022-08" db="UniProtKB">
        <authorList>
            <consortium name="EnsemblMetazoa"/>
        </authorList>
    </citation>
    <scope>IDENTIFICATION</scope>
    <source>
        <strain evidence="1">EBRO</strain>
    </source>
</reference>
<proteinExistence type="predicted"/>
<dbReference type="VEuPathDB" id="VectorBase:AATE020143"/>